<organism evidence="1 2">
    <name type="scientific">Streptomyces roseochromogenus subsp. oscitans DS 12.976</name>
    <dbReference type="NCBI Taxonomy" id="1352936"/>
    <lineage>
        <taxon>Bacteria</taxon>
        <taxon>Bacillati</taxon>
        <taxon>Actinomycetota</taxon>
        <taxon>Actinomycetes</taxon>
        <taxon>Kitasatosporales</taxon>
        <taxon>Streptomycetaceae</taxon>
        <taxon>Streptomyces</taxon>
    </lineage>
</organism>
<dbReference type="Proteomes" id="UP000017984">
    <property type="component" value="Chromosome"/>
</dbReference>
<sequence>MAAGVPGIVAFRDSGDPDIIVTMTAESWALFTDAVKAGAYDITA</sequence>
<dbReference type="PATRIC" id="fig|1352936.5.peg.5510"/>
<protein>
    <submittedName>
        <fullName evidence="1">Uncharacterized protein</fullName>
    </submittedName>
</protein>
<keyword evidence="2" id="KW-1185">Reference proteome</keyword>
<comment type="caution">
    <text evidence="1">The sequence shown here is derived from an EMBL/GenBank/DDBJ whole genome shotgun (WGS) entry which is preliminary data.</text>
</comment>
<dbReference type="EMBL" id="AWQX01000221">
    <property type="protein sequence ID" value="EST26632.1"/>
    <property type="molecule type" value="Genomic_DNA"/>
</dbReference>
<gene>
    <name evidence="1" type="ORF">M878_26380</name>
</gene>
<dbReference type="HOGENOM" id="CLU_3222808_0_0_11"/>
<reference evidence="1 2" key="1">
    <citation type="journal article" date="2014" name="Genome Announc.">
        <title>Draft Genome Sequence of Streptomyces roseochromogenes subsp. oscitans DS 12.976, Producer of the Aminocoumarin Antibiotic Clorobiocin.</title>
        <authorList>
            <person name="Ruckert C."/>
            <person name="Kalinowski J."/>
            <person name="Heide L."/>
            <person name="Apel A.K."/>
        </authorList>
    </citation>
    <scope>NUCLEOTIDE SEQUENCE [LARGE SCALE GENOMIC DNA]</scope>
    <source>
        <strain evidence="1 2">DS 12.976</strain>
    </source>
</reference>
<name>V6K3D0_STRRC</name>
<accession>V6K3D0</accession>
<evidence type="ECO:0000313" key="2">
    <source>
        <dbReference type="Proteomes" id="UP000017984"/>
    </source>
</evidence>
<proteinExistence type="predicted"/>
<dbReference type="AlphaFoldDB" id="V6K3D0"/>
<evidence type="ECO:0000313" key="1">
    <source>
        <dbReference type="EMBL" id="EST26632.1"/>
    </source>
</evidence>